<keyword evidence="3" id="KW-1185">Reference proteome</keyword>
<evidence type="ECO:0000313" key="3">
    <source>
        <dbReference type="Proteomes" id="UP000807469"/>
    </source>
</evidence>
<dbReference type="InterPro" id="IPR000210">
    <property type="entry name" value="BTB/POZ_dom"/>
</dbReference>
<accession>A0A9P5Z9E8</accession>
<dbReference type="Gene3D" id="3.30.710.10">
    <property type="entry name" value="Potassium Channel Kv1.1, Chain A"/>
    <property type="match status" value="1"/>
</dbReference>
<evidence type="ECO:0000259" key="1">
    <source>
        <dbReference type="PROSITE" id="PS50097"/>
    </source>
</evidence>
<dbReference type="AlphaFoldDB" id="A0A9P5Z9E8"/>
<sequence>LYKVHRHFFIRESEVLASMFSCPSGPHDDQEGNCDTKPIYLPEVTSAEFEALLDFFYYGMLDLLSISLRYAFDNIIKEILVSIDVRRDGSIDPVTKVILALKHDVLRHWLLPAFHELLERPKSLTREEIEKLGPTKAAIISSKRE</sequence>
<name>A0A9P5Z9E8_9AGAR</name>
<dbReference type="CDD" id="cd18186">
    <property type="entry name" value="BTB_POZ_ZBTB_KLHL-like"/>
    <property type="match status" value="1"/>
</dbReference>
<feature type="non-terminal residue" evidence="2">
    <location>
        <position position="145"/>
    </location>
</feature>
<organism evidence="2 3">
    <name type="scientific">Pholiota conissans</name>
    <dbReference type="NCBI Taxonomy" id="109636"/>
    <lineage>
        <taxon>Eukaryota</taxon>
        <taxon>Fungi</taxon>
        <taxon>Dikarya</taxon>
        <taxon>Basidiomycota</taxon>
        <taxon>Agaricomycotina</taxon>
        <taxon>Agaricomycetes</taxon>
        <taxon>Agaricomycetidae</taxon>
        <taxon>Agaricales</taxon>
        <taxon>Agaricineae</taxon>
        <taxon>Strophariaceae</taxon>
        <taxon>Pholiota</taxon>
    </lineage>
</organism>
<protein>
    <recommendedName>
        <fullName evidence="1">BTB domain-containing protein</fullName>
    </recommendedName>
</protein>
<dbReference type="InterPro" id="IPR011333">
    <property type="entry name" value="SKP1/BTB/POZ_sf"/>
</dbReference>
<comment type="caution">
    <text evidence="2">The sequence shown here is derived from an EMBL/GenBank/DDBJ whole genome shotgun (WGS) entry which is preliminary data.</text>
</comment>
<evidence type="ECO:0000313" key="2">
    <source>
        <dbReference type="EMBL" id="KAF9484047.1"/>
    </source>
</evidence>
<dbReference type="EMBL" id="MU155147">
    <property type="protein sequence ID" value="KAF9484047.1"/>
    <property type="molecule type" value="Genomic_DNA"/>
</dbReference>
<dbReference type="Proteomes" id="UP000807469">
    <property type="component" value="Unassembled WGS sequence"/>
</dbReference>
<reference evidence="2" key="1">
    <citation type="submission" date="2020-11" db="EMBL/GenBank/DDBJ databases">
        <authorList>
            <consortium name="DOE Joint Genome Institute"/>
            <person name="Ahrendt S."/>
            <person name="Riley R."/>
            <person name="Andreopoulos W."/>
            <person name="Labutti K."/>
            <person name="Pangilinan J."/>
            <person name="Ruiz-Duenas F.J."/>
            <person name="Barrasa J.M."/>
            <person name="Sanchez-Garcia M."/>
            <person name="Camarero S."/>
            <person name="Miyauchi S."/>
            <person name="Serrano A."/>
            <person name="Linde D."/>
            <person name="Babiker R."/>
            <person name="Drula E."/>
            <person name="Ayuso-Fernandez I."/>
            <person name="Pacheco R."/>
            <person name="Padilla G."/>
            <person name="Ferreira P."/>
            <person name="Barriuso J."/>
            <person name="Kellner H."/>
            <person name="Castanera R."/>
            <person name="Alfaro M."/>
            <person name="Ramirez L."/>
            <person name="Pisabarro A.G."/>
            <person name="Kuo A."/>
            <person name="Tritt A."/>
            <person name="Lipzen A."/>
            <person name="He G."/>
            <person name="Yan M."/>
            <person name="Ng V."/>
            <person name="Cullen D."/>
            <person name="Martin F."/>
            <person name="Rosso M.-N."/>
            <person name="Henrissat B."/>
            <person name="Hibbett D."/>
            <person name="Martinez A.T."/>
            <person name="Grigoriev I.V."/>
        </authorList>
    </citation>
    <scope>NUCLEOTIDE SEQUENCE</scope>
    <source>
        <strain evidence="2">CIRM-BRFM 674</strain>
    </source>
</reference>
<gene>
    <name evidence="2" type="ORF">BDN70DRAFT_778375</name>
</gene>
<dbReference type="OrthoDB" id="3223751at2759"/>
<dbReference type="PROSITE" id="PS50097">
    <property type="entry name" value="BTB"/>
    <property type="match status" value="1"/>
</dbReference>
<proteinExistence type="predicted"/>
<dbReference type="Pfam" id="PF00651">
    <property type="entry name" value="BTB"/>
    <property type="match status" value="1"/>
</dbReference>
<feature type="non-terminal residue" evidence="2">
    <location>
        <position position="1"/>
    </location>
</feature>
<feature type="domain" description="BTB" evidence="1">
    <location>
        <begin position="1"/>
        <end position="65"/>
    </location>
</feature>
<dbReference type="SUPFAM" id="SSF54695">
    <property type="entry name" value="POZ domain"/>
    <property type="match status" value="1"/>
</dbReference>